<dbReference type="GO" id="GO:0016787">
    <property type="term" value="F:hydrolase activity"/>
    <property type="evidence" value="ECO:0007669"/>
    <property type="project" value="UniProtKB-KW"/>
</dbReference>
<dbReference type="EMBL" id="JBITGY010000004">
    <property type="protein sequence ID" value="MFI6499036.1"/>
    <property type="molecule type" value="Genomic_DNA"/>
</dbReference>
<organism evidence="2 3">
    <name type="scientific">Nonomuraea typhae</name>
    <dbReference type="NCBI Taxonomy" id="2603600"/>
    <lineage>
        <taxon>Bacteria</taxon>
        <taxon>Bacillati</taxon>
        <taxon>Actinomycetota</taxon>
        <taxon>Actinomycetes</taxon>
        <taxon>Streptosporangiales</taxon>
        <taxon>Streptosporangiaceae</taxon>
        <taxon>Nonomuraea</taxon>
    </lineage>
</organism>
<proteinExistence type="predicted"/>
<dbReference type="Pfam" id="PF06259">
    <property type="entry name" value="Abhydrolase_8"/>
    <property type="match status" value="1"/>
</dbReference>
<evidence type="ECO:0000259" key="1">
    <source>
        <dbReference type="Pfam" id="PF06259"/>
    </source>
</evidence>
<feature type="domain" description="DUF1023" evidence="1">
    <location>
        <begin position="328"/>
        <end position="506"/>
    </location>
</feature>
<dbReference type="Proteomes" id="UP001612741">
    <property type="component" value="Unassembled WGS sequence"/>
</dbReference>
<dbReference type="Gene3D" id="3.40.50.1820">
    <property type="entry name" value="alpha/beta hydrolase"/>
    <property type="match status" value="1"/>
</dbReference>
<comment type="caution">
    <text evidence="2">The sequence shown here is derived from an EMBL/GenBank/DDBJ whole genome shotgun (WGS) entry which is preliminary data.</text>
</comment>
<reference evidence="2 3" key="1">
    <citation type="submission" date="2024-10" db="EMBL/GenBank/DDBJ databases">
        <title>The Natural Products Discovery Center: Release of the First 8490 Sequenced Strains for Exploring Actinobacteria Biosynthetic Diversity.</title>
        <authorList>
            <person name="Kalkreuter E."/>
            <person name="Kautsar S.A."/>
            <person name="Yang D."/>
            <person name="Bader C.D."/>
            <person name="Teijaro C.N."/>
            <person name="Fluegel L."/>
            <person name="Davis C.M."/>
            <person name="Simpson J.R."/>
            <person name="Lauterbach L."/>
            <person name="Steele A.D."/>
            <person name="Gui C."/>
            <person name="Meng S."/>
            <person name="Li G."/>
            <person name="Viehrig K."/>
            <person name="Ye F."/>
            <person name="Su P."/>
            <person name="Kiefer A.F."/>
            <person name="Nichols A."/>
            <person name="Cepeda A.J."/>
            <person name="Yan W."/>
            <person name="Fan B."/>
            <person name="Jiang Y."/>
            <person name="Adhikari A."/>
            <person name="Zheng C.-J."/>
            <person name="Schuster L."/>
            <person name="Cowan T.M."/>
            <person name="Smanski M.J."/>
            <person name="Chevrette M.G."/>
            <person name="De Carvalho L.P.S."/>
            <person name="Shen B."/>
        </authorList>
    </citation>
    <scope>NUCLEOTIDE SEQUENCE [LARGE SCALE GENOMIC DNA]</scope>
    <source>
        <strain evidence="2 3">NPDC050545</strain>
    </source>
</reference>
<evidence type="ECO:0000313" key="3">
    <source>
        <dbReference type="Proteomes" id="UP001612741"/>
    </source>
</evidence>
<dbReference type="InterPro" id="IPR010427">
    <property type="entry name" value="DUF1023"/>
</dbReference>
<name>A0ABW7YT07_9ACTN</name>
<gene>
    <name evidence="2" type="ORF">ACIBG2_16735</name>
</gene>
<dbReference type="InterPro" id="IPR029058">
    <property type="entry name" value="AB_hydrolase_fold"/>
</dbReference>
<sequence>MAEHTAALEALKRVTTLATEQHTALDPAVRFISAGAWVGGGAPVFADDLTGHRGRLRSSFSSALHALADLVVRRGGPAPAVPAMNSQMTAISATHGSYQGIDVHAMTGLLSALEHAGYALSAAGSRLAAELSGHGLSAQPGHAIGRIATWATTQAADFRRRLTLIQQTVPGPKVPAGIAAYSLFGAYTTDTMGTTALLSRLSAGDSEAVAQLLAVQEQGRDAGLPARVAAWWQTLAHALRQQLIGLAGFGLLNGLPAAVRDQANRRWIAAEKTRLTTELDTATAAFAHPSDIGGWEKIAAQLHRIEFIEDQLRPRPGYPPPLLLAFDVTGQGRLIVSWGDPDTADITVTNVSGLTTRLETAGGDLGQARALWQQATKTSGEQTVASITWYGYDAPQLDPGLFDPGKSVAFEGAAARGGAALAAFQDGLHATHMPSGTARAVVIGHSYGSLTTGHAAVLRPGRFADDLILVGSPGVGVDHAGQLGVDPKHVWVGEAGGDPVAALGRFGADPGHDSFGAQNFPVGRTVYTAAHSSYWNRGSASLRNMAFIINGQTDQLVEPGSLNRHPHVLMPEIAPDVALRTTR</sequence>
<keyword evidence="3" id="KW-1185">Reference proteome</keyword>
<keyword evidence="2" id="KW-0378">Hydrolase</keyword>
<dbReference type="RefSeq" id="WP_397082268.1">
    <property type="nucleotide sequence ID" value="NZ_JBITGY010000004.1"/>
</dbReference>
<accession>A0ABW7YT07</accession>
<dbReference type="SUPFAM" id="SSF53474">
    <property type="entry name" value="alpha/beta-Hydrolases"/>
    <property type="match status" value="1"/>
</dbReference>
<evidence type="ECO:0000313" key="2">
    <source>
        <dbReference type="EMBL" id="MFI6499036.1"/>
    </source>
</evidence>
<protein>
    <submittedName>
        <fullName evidence="2">Alpha/beta hydrolase</fullName>
    </submittedName>
</protein>